<keyword evidence="3" id="KW-1185">Reference proteome</keyword>
<name>A0A0D7BCC5_9AGAR</name>
<dbReference type="EMBL" id="KN880533">
    <property type="protein sequence ID" value="KIY67171.1"/>
    <property type="molecule type" value="Genomic_DNA"/>
</dbReference>
<evidence type="ECO:0000313" key="3">
    <source>
        <dbReference type="Proteomes" id="UP000054007"/>
    </source>
</evidence>
<feature type="domain" description="F-box" evidence="1">
    <location>
        <begin position="36"/>
        <end position="76"/>
    </location>
</feature>
<dbReference type="STRING" id="1314674.A0A0D7BCC5"/>
<dbReference type="InterPro" id="IPR001810">
    <property type="entry name" value="F-box_dom"/>
</dbReference>
<dbReference type="Pfam" id="PF25499">
    <property type="entry name" value="Beta-prop_pof12"/>
    <property type="match status" value="1"/>
</dbReference>
<dbReference type="OrthoDB" id="3219396at2759"/>
<gene>
    <name evidence="2" type="ORF">CYLTODRAFT_422789</name>
</gene>
<organism evidence="2 3">
    <name type="scientific">Cylindrobasidium torrendii FP15055 ss-10</name>
    <dbReference type="NCBI Taxonomy" id="1314674"/>
    <lineage>
        <taxon>Eukaryota</taxon>
        <taxon>Fungi</taxon>
        <taxon>Dikarya</taxon>
        <taxon>Basidiomycota</taxon>
        <taxon>Agaricomycotina</taxon>
        <taxon>Agaricomycetes</taxon>
        <taxon>Agaricomycetidae</taxon>
        <taxon>Agaricales</taxon>
        <taxon>Marasmiineae</taxon>
        <taxon>Physalacriaceae</taxon>
        <taxon>Cylindrobasidium</taxon>
    </lineage>
</organism>
<dbReference type="SUPFAM" id="SSF50978">
    <property type="entry name" value="WD40 repeat-like"/>
    <property type="match status" value="1"/>
</dbReference>
<dbReference type="Pfam" id="PF12937">
    <property type="entry name" value="F-box-like"/>
    <property type="match status" value="1"/>
</dbReference>
<protein>
    <recommendedName>
        <fullName evidence="1">F-box domain-containing protein</fullName>
    </recommendedName>
</protein>
<dbReference type="Proteomes" id="UP000054007">
    <property type="component" value="Unassembled WGS sequence"/>
</dbReference>
<accession>A0A0D7BCC5</accession>
<evidence type="ECO:0000313" key="2">
    <source>
        <dbReference type="EMBL" id="KIY67171.1"/>
    </source>
</evidence>
<sequence>MKHQLEDALLPAPKRAHTLVGARRSAPLTFESALYDELILAILSYLHWTDLCAAQATNRTLARLAADNELWRATFLRTFGLPRLRGVRGFPSREIHPLPKRARQLPLSDERKDWKWMFRISSNWRTGRCRTEHWNDSPIFTGDKQLPVQAILAGSLTITASGNTIHLRDSTQCSHIMACPSHITAMCIDQSAPTSHTQRLAVFLVSGEIIIFSLDPHHLALSTQQMSSTTGGQSQRITQAVYHHPLLAALSDDVSLSIYDVSSSPVVCTQTLTSFTSYPPASMVLSAPNPSSYKLIMCYSMYVYPHHWTVGATELLIAGKEPPPLTRASALSTEDGQPFTTTSTRTMRSITLPFGFIDKHSLAAFKEQWGRKVIGVAATQTDGKWVVLAPQDPGDPGSSSVASSMYSPTTLQLYRLSLSSVQPKLTFVRNLHGQNGPVSSMALADGRCVCLGANGSICVWDLEAGTGTTVAQPLKNVKESSTSGHALVFDERRVITASSQGMIIRSFDV</sequence>
<dbReference type="InterPro" id="IPR036322">
    <property type="entry name" value="WD40_repeat_dom_sf"/>
</dbReference>
<dbReference type="AlphaFoldDB" id="A0A0D7BCC5"/>
<reference evidence="2 3" key="1">
    <citation type="journal article" date="2015" name="Fungal Genet. Biol.">
        <title>Evolution of novel wood decay mechanisms in Agaricales revealed by the genome sequences of Fistulina hepatica and Cylindrobasidium torrendii.</title>
        <authorList>
            <person name="Floudas D."/>
            <person name="Held B.W."/>
            <person name="Riley R."/>
            <person name="Nagy L.G."/>
            <person name="Koehler G."/>
            <person name="Ransdell A.S."/>
            <person name="Younus H."/>
            <person name="Chow J."/>
            <person name="Chiniquy J."/>
            <person name="Lipzen A."/>
            <person name="Tritt A."/>
            <person name="Sun H."/>
            <person name="Haridas S."/>
            <person name="LaButti K."/>
            <person name="Ohm R.A."/>
            <person name="Kues U."/>
            <person name="Blanchette R.A."/>
            <person name="Grigoriev I.V."/>
            <person name="Minto R.E."/>
            <person name="Hibbett D.S."/>
        </authorList>
    </citation>
    <scope>NUCLEOTIDE SEQUENCE [LARGE SCALE GENOMIC DNA]</scope>
    <source>
        <strain evidence="2 3">FP15055 ss-10</strain>
    </source>
</reference>
<dbReference type="InterPro" id="IPR036047">
    <property type="entry name" value="F-box-like_dom_sf"/>
</dbReference>
<dbReference type="Gene3D" id="1.20.1280.50">
    <property type="match status" value="1"/>
</dbReference>
<proteinExistence type="predicted"/>
<dbReference type="SUPFAM" id="SSF81383">
    <property type="entry name" value="F-box domain"/>
    <property type="match status" value="1"/>
</dbReference>
<dbReference type="InterPro" id="IPR015943">
    <property type="entry name" value="WD40/YVTN_repeat-like_dom_sf"/>
</dbReference>
<evidence type="ECO:0000259" key="1">
    <source>
        <dbReference type="Pfam" id="PF12937"/>
    </source>
</evidence>
<dbReference type="Gene3D" id="2.130.10.10">
    <property type="entry name" value="YVTN repeat-like/Quinoprotein amine dehydrogenase"/>
    <property type="match status" value="1"/>
</dbReference>